<evidence type="ECO:0000313" key="2">
    <source>
        <dbReference type="EMBL" id="CAA9309600.1"/>
    </source>
</evidence>
<feature type="region of interest" description="Disordered" evidence="1">
    <location>
        <begin position="1"/>
        <end position="24"/>
    </location>
</feature>
<feature type="non-terminal residue" evidence="2">
    <location>
        <position position="24"/>
    </location>
</feature>
<accession>A0A6J4KNC4</accession>
<protein>
    <submittedName>
        <fullName evidence="2">Uncharacterized protein</fullName>
    </submittedName>
</protein>
<organism evidence="2">
    <name type="scientific">uncultured Gemmatimonadota bacterium</name>
    <dbReference type="NCBI Taxonomy" id="203437"/>
    <lineage>
        <taxon>Bacteria</taxon>
        <taxon>Pseudomonadati</taxon>
        <taxon>Gemmatimonadota</taxon>
        <taxon>environmental samples</taxon>
    </lineage>
</organism>
<dbReference type="AlphaFoldDB" id="A0A6J4KNC4"/>
<gene>
    <name evidence="2" type="ORF">AVDCRST_MAG89-1034</name>
</gene>
<dbReference type="EMBL" id="CADCTV010000226">
    <property type="protein sequence ID" value="CAA9309600.1"/>
    <property type="molecule type" value="Genomic_DNA"/>
</dbReference>
<proteinExistence type="predicted"/>
<sequence length="24" mass="2658">GDRKSSPRASASRRWGATRRGRAD</sequence>
<name>A0A6J4KNC4_9BACT</name>
<reference evidence="2" key="1">
    <citation type="submission" date="2020-02" db="EMBL/GenBank/DDBJ databases">
        <authorList>
            <person name="Meier V. D."/>
        </authorList>
    </citation>
    <scope>NUCLEOTIDE SEQUENCE</scope>
    <source>
        <strain evidence="2">AVDCRST_MAG89</strain>
    </source>
</reference>
<evidence type="ECO:0000256" key="1">
    <source>
        <dbReference type="SAM" id="MobiDB-lite"/>
    </source>
</evidence>
<feature type="non-terminal residue" evidence="2">
    <location>
        <position position="1"/>
    </location>
</feature>